<dbReference type="EMBL" id="BAABIM010000001">
    <property type="protein sequence ID" value="GAA4669874.1"/>
    <property type="molecule type" value="Genomic_DNA"/>
</dbReference>
<proteinExistence type="predicted"/>
<evidence type="ECO:0000313" key="1">
    <source>
        <dbReference type="EMBL" id="GAA4669874.1"/>
    </source>
</evidence>
<comment type="caution">
    <text evidence="1">The sequence shown here is derived from an EMBL/GenBank/DDBJ whole genome shotgun (WGS) entry which is preliminary data.</text>
</comment>
<organism evidence="1 2">
    <name type="scientific">Nocardioides nanhaiensis</name>
    <dbReference type="NCBI Taxonomy" id="1476871"/>
    <lineage>
        <taxon>Bacteria</taxon>
        <taxon>Bacillati</taxon>
        <taxon>Actinomycetota</taxon>
        <taxon>Actinomycetes</taxon>
        <taxon>Propionibacteriales</taxon>
        <taxon>Nocardioidaceae</taxon>
        <taxon>Nocardioides</taxon>
    </lineage>
</organism>
<sequence>MSFLDGDDLCAGCGWCCHDVTALRMTRPELDRLPLLAAHVTHHEGPFALVDVPGPCPYLGEDRRCTVFDQRPFDCSLFPLNVLSVGLRQPDGTVRARWHFGGGSCPERPALVEAARQESTAPLQAWVADAVGVDKASVVLEVSRREQARAAVTTWLHRAGVLRPLRRALGRREPEPPAGLGPPLS</sequence>
<accession>A0ABP8VQT6</accession>
<reference evidence="2" key="1">
    <citation type="journal article" date="2019" name="Int. J. Syst. Evol. Microbiol.">
        <title>The Global Catalogue of Microorganisms (GCM) 10K type strain sequencing project: providing services to taxonomists for standard genome sequencing and annotation.</title>
        <authorList>
            <consortium name="The Broad Institute Genomics Platform"/>
            <consortium name="The Broad Institute Genome Sequencing Center for Infectious Disease"/>
            <person name="Wu L."/>
            <person name="Ma J."/>
        </authorList>
    </citation>
    <scope>NUCLEOTIDE SEQUENCE [LARGE SCALE GENOMIC DNA]</scope>
    <source>
        <strain evidence="2">JCM 18127</strain>
    </source>
</reference>
<gene>
    <name evidence="1" type="ORF">GCM10023226_02960</name>
</gene>
<dbReference type="RefSeq" id="WP_345262274.1">
    <property type="nucleotide sequence ID" value="NZ_BAABIM010000001.1"/>
</dbReference>
<dbReference type="Pfam" id="PF03692">
    <property type="entry name" value="CxxCxxCC"/>
    <property type="match status" value="1"/>
</dbReference>
<name>A0ABP8VQT6_9ACTN</name>
<keyword evidence="2" id="KW-1185">Reference proteome</keyword>
<protein>
    <recommendedName>
        <fullName evidence="3">YkgJ family cysteine cluster protein</fullName>
    </recommendedName>
</protein>
<evidence type="ECO:0000313" key="2">
    <source>
        <dbReference type="Proteomes" id="UP001500621"/>
    </source>
</evidence>
<dbReference type="Proteomes" id="UP001500621">
    <property type="component" value="Unassembled WGS sequence"/>
</dbReference>
<dbReference type="InterPro" id="IPR005358">
    <property type="entry name" value="Puta_zinc/iron-chelating_dom"/>
</dbReference>
<evidence type="ECO:0008006" key="3">
    <source>
        <dbReference type="Google" id="ProtNLM"/>
    </source>
</evidence>